<dbReference type="InterPro" id="IPR007419">
    <property type="entry name" value="BFD-like_2Fe2S-bd_dom"/>
</dbReference>
<dbReference type="KEGG" id="sfw:WN53_05860"/>
<dbReference type="PANTHER" id="PTHR37424">
    <property type="entry name" value="BACTERIOFERRITIN-ASSOCIATED FERREDOXIN"/>
    <property type="match status" value="1"/>
</dbReference>
<evidence type="ECO:0000313" key="12">
    <source>
        <dbReference type="EMBL" id="MBC3215582.1"/>
    </source>
</evidence>
<evidence type="ECO:0000256" key="9">
    <source>
        <dbReference type="ARBA" id="ARBA00046130"/>
    </source>
</evidence>
<reference evidence="19" key="2">
    <citation type="submission" date="2020-03" db="EMBL/GenBank/DDBJ databases">
        <title>Genome sequences of seven Enterobacteriaceae strains isolated from Canadian wastewater treatment facilities.</title>
        <authorList>
            <person name="Huang H."/>
            <person name="Chmara J.T."/>
            <person name="Duceppe M.-O."/>
        </authorList>
    </citation>
    <scope>NUCLEOTIDE SEQUENCE [LARGE SCALE GENOMIC DNA]</scope>
    <source>
        <strain evidence="19">Biosolid 3</strain>
    </source>
</reference>
<dbReference type="PANTHER" id="PTHR37424:SF1">
    <property type="entry name" value="BACTERIOFERRITIN-ASSOCIATED FERREDOXIN"/>
    <property type="match status" value="1"/>
</dbReference>
<accession>A0A0F7H8D1</accession>
<evidence type="ECO:0000313" key="19">
    <source>
        <dbReference type="Proteomes" id="UP000503464"/>
    </source>
</evidence>
<dbReference type="Gene3D" id="1.10.10.1100">
    <property type="entry name" value="BFD-like [2Fe-2S]-binding domain"/>
    <property type="match status" value="1"/>
</dbReference>
<feature type="domain" description="BFD-like [2Fe-2S]-binding" evidence="11">
    <location>
        <begin position="2"/>
        <end position="50"/>
    </location>
</feature>
<keyword evidence="21" id="KW-1185">Reference proteome</keyword>
<dbReference type="KEGG" id="sfg:AV650_05050"/>
<evidence type="ECO:0000256" key="8">
    <source>
        <dbReference type="ARBA" id="ARBA00039386"/>
    </source>
</evidence>
<dbReference type="Pfam" id="PF04324">
    <property type="entry name" value="Fer2_BFD"/>
    <property type="match status" value="1"/>
</dbReference>
<reference evidence="14" key="4">
    <citation type="submission" date="2022-06" db="EMBL/GenBank/DDBJ databases">
        <title>Genome sequences of seven Enterobacteriaceae strains isolated from Canadian wastewater treatment facilities.</title>
        <authorList>
            <person name="Huang H."/>
            <person name="Chmara J.T."/>
            <person name="Duceppe M.-O."/>
        </authorList>
    </citation>
    <scope>NUCLEOTIDE SEQUENCE</scope>
    <source>
        <strain evidence="14">HH13</strain>
    </source>
</reference>
<evidence type="ECO:0000313" key="17">
    <source>
        <dbReference type="EMBL" id="WMT14414.1"/>
    </source>
</evidence>
<reference evidence="15 18" key="1">
    <citation type="submission" date="2018-12" db="EMBL/GenBank/DDBJ databases">
        <authorList>
            <consortium name="Pathogen Informatics"/>
        </authorList>
    </citation>
    <scope>NUCLEOTIDE SEQUENCE [LARGE SCALE GENOMIC DNA]</scope>
    <source>
        <strain evidence="16">NCTC12965</strain>
        <strain evidence="15 18">NCTC13193</strain>
    </source>
</reference>
<dbReference type="GO" id="GO:0046872">
    <property type="term" value="F:metal ion binding"/>
    <property type="evidence" value="ECO:0007669"/>
    <property type="project" value="UniProtKB-KW"/>
</dbReference>
<reference evidence="17 21" key="5">
    <citation type="submission" date="2023-08" db="EMBL/GenBank/DDBJ databases">
        <title>Complete Genome and Methylome dissection of Serratia fonticola NEB369.</title>
        <authorList>
            <person name="Fomenkov A."/>
            <person name="Roberts R.D."/>
        </authorList>
    </citation>
    <scope>NUCLEOTIDE SEQUENCE [LARGE SCALE GENOMIC DNA]</scope>
    <source>
        <strain evidence="17 21">NEB369</strain>
    </source>
</reference>
<keyword evidence="2" id="KW-0001">2Fe-2S</keyword>
<evidence type="ECO:0000256" key="1">
    <source>
        <dbReference type="ARBA" id="ARBA00022448"/>
    </source>
</evidence>
<comment type="similarity">
    <text evidence="10">Belongs to the Bfd family.</text>
</comment>
<dbReference type="EMBL" id="LR134492">
    <property type="protein sequence ID" value="VEI76641.1"/>
    <property type="molecule type" value="Genomic_DNA"/>
</dbReference>
<dbReference type="RefSeq" id="WP_024485620.1">
    <property type="nucleotide sequence ID" value="NZ_CAMFLQ010000045.1"/>
</dbReference>
<comment type="function">
    <text evidence="9">Required for mobilization of iron from the bacterioferritin (BFR) complex.</text>
</comment>
<dbReference type="EMBL" id="CABEEZ010000164">
    <property type="protein sequence ID" value="VTR60214.1"/>
    <property type="molecule type" value="Genomic_DNA"/>
</dbReference>
<evidence type="ECO:0000313" key="14">
    <source>
        <dbReference type="EMBL" id="QKJ57367.1"/>
    </source>
</evidence>
<dbReference type="Proteomes" id="UP001224622">
    <property type="component" value="Unassembled WGS sequence"/>
</dbReference>
<protein>
    <recommendedName>
        <fullName evidence="8">Bacterioferritin-associated ferredoxin</fullName>
    </recommendedName>
</protein>
<dbReference type="OrthoDB" id="9815350at2"/>
<evidence type="ECO:0000313" key="21">
    <source>
        <dbReference type="Proteomes" id="UP001235341"/>
    </source>
</evidence>
<dbReference type="CDD" id="cd19945">
    <property type="entry name" value="Fer2_BFD"/>
    <property type="match status" value="1"/>
</dbReference>
<comment type="cofactor">
    <cofactor evidence="7">
        <name>[2Fe-2S] cluster</name>
        <dbReference type="ChEBI" id="CHEBI:190135"/>
    </cofactor>
</comment>
<dbReference type="STRING" id="47917.AV650_05050"/>
<dbReference type="Proteomes" id="UP000503464">
    <property type="component" value="Chromosome"/>
</dbReference>
<evidence type="ECO:0000256" key="5">
    <source>
        <dbReference type="ARBA" id="ARBA00023004"/>
    </source>
</evidence>
<keyword evidence="4" id="KW-0249">Electron transport</keyword>
<evidence type="ECO:0000256" key="4">
    <source>
        <dbReference type="ARBA" id="ARBA00022982"/>
    </source>
</evidence>
<proteinExistence type="inferred from homology"/>
<dbReference type="GeneID" id="30319679"/>
<dbReference type="EMBL" id="JACNYO010000048">
    <property type="protein sequence ID" value="MBC3215582.1"/>
    <property type="molecule type" value="Genomic_DNA"/>
</dbReference>
<reference evidence="12" key="3">
    <citation type="submission" date="2020-08" db="EMBL/GenBank/DDBJ databases">
        <title>Food and environmental bacterial isolates.</title>
        <authorList>
            <person name="Richter L."/>
            <person name="Du Plessis E.M."/>
            <person name="Duvenage S."/>
            <person name="Allam M."/>
            <person name="Korsten L."/>
        </authorList>
    </citation>
    <scope>NUCLEOTIDE SEQUENCE</scope>
    <source>
        <strain evidence="12">UPMP2127</strain>
    </source>
</reference>
<keyword evidence="6" id="KW-0411">Iron-sulfur</keyword>
<organism evidence="13 20">
    <name type="scientific">Serratia fonticola</name>
    <dbReference type="NCBI Taxonomy" id="47917"/>
    <lineage>
        <taxon>Bacteria</taxon>
        <taxon>Pseudomonadati</taxon>
        <taxon>Pseudomonadota</taxon>
        <taxon>Gammaproteobacteria</taxon>
        <taxon>Enterobacterales</taxon>
        <taxon>Yersiniaceae</taxon>
        <taxon>Serratia</taxon>
    </lineage>
</organism>
<reference evidence="13" key="6">
    <citation type="submission" date="2023-08" db="EMBL/GenBank/DDBJ databases">
        <title>The Comparative Genomic Analysis of Yersiniaceae from Polar Regions.</title>
        <authorList>
            <person name="Goncharov A."/>
            <person name="Aslanov B."/>
            <person name="Kolodzhieva V."/>
            <person name="Azarov D."/>
            <person name="Mochov A."/>
            <person name="Lebedeva E."/>
        </authorList>
    </citation>
    <scope>NUCLEOTIDE SEQUENCE</scope>
    <source>
        <strain evidence="13">Vf</strain>
    </source>
</reference>
<dbReference type="AlphaFoldDB" id="A0A0F7H8D1"/>
<evidence type="ECO:0000256" key="2">
    <source>
        <dbReference type="ARBA" id="ARBA00022714"/>
    </source>
</evidence>
<dbReference type="Proteomes" id="UP000270487">
    <property type="component" value="Chromosome"/>
</dbReference>
<name>A0A0F7H8D1_SERFO</name>
<keyword evidence="1" id="KW-0813">Transport</keyword>
<keyword evidence="5" id="KW-0408">Iron</keyword>
<evidence type="ECO:0000313" key="15">
    <source>
        <dbReference type="EMBL" id="VEI76641.1"/>
    </source>
</evidence>
<evidence type="ECO:0000259" key="11">
    <source>
        <dbReference type="Pfam" id="PF04324"/>
    </source>
</evidence>
<evidence type="ECO:0000313" key="13">
    <source>
        <dbReference type="EMBL" id="MDQ9130158.1"/>
    </source>
</evidence>
<dbReference type="InterPro" id="IPR041854">
    <property type="entry name" value="BFD-like_2Fe2S-bd_dom_sf"/>
</dbReference>
<gene>
    <name evidence="13" type="primary">bfd</name>
    <name evidence="14" type="ORF">G9399_01860</name>
    <name evidence="12" type="ORF">H8J20_25940</name>
    <name evidence="16" type="ORF">NCTC12965_08403</name>
    <name evidence="15" type="ORF">NCTC13193_05429</name>
    <name evidence="13" type="ORF">RDT67_27510</name>
    <name evidence="17" type="ORF">RFB13_25050</name>
</gene>
<evidence type="ECO:0000313" key="20">
    <source>
        <dbReference type="Proteomes" id="UP001224622"/>
    </source>
</evidence>
<dbReference type="InterPro" id="IPR052371">
    <property type="entry name" value="BFD-associated_ferredoxin"/>
</dbReference>
<evidence type="ECO:0000256" key="6">
    <source>
        <dbReference type="ARBA" id="ARBA00023014"/>
    </source>
</evidence>
<evidence type="ECO:0000313" key="18">
    <source>
        <dbReference type="Proteomes" id="UP000270487"/>
    </source>
</evidence>
<evidence type="ECO:0000256" key="3">
    <source>
        <dbReference type="ARBA" id="ARBA00022723"/>
    </source>
</evidence>
<dbReference type="GO" id="GO:0051537">
    <property type="term" value="F:2 iron, 2 sulfur cluster binding"/>
    <property type="evidence" value="ECO:0007669"/>
    <property type="project" value="UniProtKB-KW"/>
</dbReference>
<sequence length="64" mass="7343">MYVCLCNAVSDKAIRKAVRQHNPHTMKQLRELVPIGTDCGKCIRQARQIMVEERATLIHMHEVA</sequence>
<dbReference type="NCBIfam" id="NF007803">
    <property type="entry name" value="PRK10509.1"/>
    <property type="match status" value="1"/>
</dbReference>
<dbReference type="Proteomes" id="UP000659084">
    <property type="component" value="Unassembled WGS sequence"/>
</dbReference>
<dbReference type="EMBL" id="JAVIGA010000052">
    <property type="protein sequence ID" value="MDQ9130158.1"/>
    <property type="molecule type" value="Genomic_DNA"/>
</dbReference>
<evidence type="ECO:0000313" key="16">
    <source>
        <dbReference type="EMBL" id="VTR60214.1"/>
    </source>
</evidence>
<evidence type="ECO:0000256" key="10">
    <source>
        <dbReference type="ARBA" id="ARBA00046332"/>
    </source>
</evidence>
<dbReference type="EMBL" id="CP133586">
    <property type="protein sequence ID" value="WMT14414.1"/>
    <property type="molecule type" value="Genomic_DNA"/>
</dbReference>
<dbReference type="EMBL" id="CP054160">
    <property type="protein sequence ID" value="QKJ57367.1"/>
    <property type="molecule type" value="Genomic_DNA"/>
</dbReference>
<keyword evidence="3" id="KW-0479">Metal-binding</keyword>
<evidence type="ECO:0000256" key="7">
    <source>
        <dbReference type="ARBA" id="ARBA00034078"/>
    </source>
</evidence>
<dbReference type="Proteomes" id="UP001235341">
    <property type="component" value="Chromosome"/>
</dbReference>